<keyword evidence="1" id="KW-0732">Signal</keyword>
<feature type="chain" id="PRO_5032561420" evidence="1">
    <location>
        <begin position="20"/>
        <end position="179"/>
    </location>
</feature>
<evidence type="ECO:0000313" key="3">
    <source>
        <dbReference type="Proteomes" id="UP000586093"/>
    </source>
</evidence>
<gene>
    <name evidence="2" type="ORF">H4F90_15105</name>
</gene>
<dbReference type="PANTHER" id="PTHR35567:SF1">
    <property type="entry name" value="CONSERVED FUNGAL PROTEIN (AFU_ORTHOLOGUE AFUA_1G14230)"/>
    <property type="match status" value="1"/>
</dbReference>
<evidence type="ECO:0000256" key="1">
    <source>
        <dbReference type="SAM" id="SignalP"/>
    </source>
</evidence>
<reference evidence="2 3" key="1">
    <citation type="submission" date="2020-08" db="EMBL/GenBank/DDBJ databases">
        <title>Aquariorum lacteus gen. nov., sp. nov., a new member of the family Comamonadaceae, isolated from freshwater aquarium.</title>
        <authorList>
            <person name="Chun S.-J."/>
        </authorList>
    </citation>
    <scope>NUCLEOTIDE SEQUENCE [LARGE SCALE GENOMIC DNA]</scope>
    <source>
        <strain evidence="2 3">SJAQ100</strain>
    </source>
</reference>
<dbReference type="Pfam" id="PF11937">
    <property type="entry name" value="DUF3455"/>
    <property type="match status" value="1"/>
</dbReference>
<protein>
    <submittedName>
        <fullName evidence="2">DUF3455 domain-containing protein</fullName>
    </submittedName>
</protein>
<proteinExistence type="predicted"/>
<dbReference type="EMBL" id="JACIVI010000008">
    <property type="protein sequence ID" value="MBB1163299.1"/>
    <property type="molecule type" value="Genomic_DNA"/>
</dbReference>
<feature type="signal peptide" evidence="1">
    <location>
        <begin position="1"/>
        <end position="19"/>
    </location>
</feature>
<dbReference type="RefSeq" id="WP_182666096.1">
    <property type="nucleotide sequence ID" value="NZ_JACIVI010000008.1"/>
</dbReference>
<accession>A0A839HUK0</accession>
<dbReference type="PROSITE" id="PS51257">
    <property type="entry name" value="PROKAR_LIPOPROTEIN"/>
    <property type="match status" value="1"/>
</dbReference>
<sequence>MSKFLVLPVAAAALLSACAALTGPAPVDNAALPEAVRAPAGSKQLAVHIVDDGKITYECREKADAKGSYAWVFVGPDAALKVGGKSVGKYYGPPATWLSDDGSKVTGKQLAVASNGAANIPLQLVEATSVGGDGLLKPVSHIQRLNTVGGIAPAKTCDAASKGAKEVVGYKADYVYYTR</sequence>
<evidence type="ECO:0000313" key="2">
    <source>
        <dbReference type="EMBL" id="MBB1163299.1"/>
    </source>
</evidence>
<comment type="caution">
    <text evidence="2">The sequence shown here is derived from an EMBL/GenBank/DDBJ whole genome shotgun (WGS) entry which is preliminary data.</text>
</comment>
<dbReference type="AlphaFoldDB" id="A0A839HUK0"/>
<dbReference type="Proteomes" id="UP000586093">
    <property type="component" value="Unassembled WGS sequence"/>
</dbReference>
<keyword evidence="3" id="KW-1185">Reference proteome</keyword>
<name>A0A839HUK0_9BURK</name>
<organism evidence="2 3">
    <name type="scientific">Aquariibacter albus</name>
    <dbReference type="NCBI Taxonomy" id="2759899"/>
    <lineage>
        <taxon>Bacteria</taxon>
        <taxon>Pseudomonadati</taxon>
        <taxon>Pseudomonadota</taxon>
        <taxon>Betaproteobacteria</taxon>
        <taxon>Burkholderiales</taxon>
        <taxon>Sphaerotilaceae</taxon>
        <taxon>Aquariibacter</taxon>
    </lineage>
</organism>
<dbReference type="PANTHER" id="PTHR35567">
    <property type="entry name" value="MALATE DEHYDROGENASE (AFU_ORTHOLOGUE AFUA_2G13800)"/>
    <property type="match status" value="1"/>
</dbReference>
<dbReference type="InterPro" id="IPR021851">
    <property type="entry name" value="DUF3455"/>
</dbReference>